<dbReference type="AlphaFoldDB" id="A0A2S6CKH2"/>
<reference evidence="3" key="1">
    <citation type="journal article" date="2017" name="bioRxiv">
        <title>Conservation of a gene cluster reveals novel cercosporin biosynthetic mechanisms and extends production to the genus Colletotrichum.</title>
        <authorList>
            <person name="de Jonge R."/>
            <person name="Ebert M.K."/>
            <person name="Huitt-Roehl C.R."/>
            <person name="Pal P."/>
            <person name="Suttle J.C."/>
            <person name="Spanner R.E."/>
            <person name="Neubauer J.D."/>
            <person name="Jurick W.M.II."/>
            <person name="Stott K.A."/>
            <person name="Secor G.A."/>
            <person name="Thomma B.P.H.J."/>
            <person name="Van de Peer Y."/>
            <person name="Townsend C.A."/>
            <person name="Bolton M.D."/>
        </authorList>
    </citation>
    <scope>NUCLEOTIDE SEQUENCE [LARGE SCALE GENOMIC DNA]</scope>
    <source>
        <strain evidence="3">CBS538.71</strain>
    </source>
</reference>
<evidence type="ECO:0008006" key="4">
    <source>
        <dbReference type="Google" id="ProtNLM"/>
    </source>
</evidence>
<protein>
    <recommendedName>
        <fullName evidence="4">DUF676 domain-containing protein</fullName>
    </recommendedName>
</protein>
<proteinExistence type="predicted"/>
<dbReference type="SUPFAM" id="SSF53474">
    <property type="entry name" value="alpha/beta-Hydrolases"/>
    <property type="match status" value="1"/>
</dbReference>
<evidence type="ECO:0000313" key="2">
    <source>
        <dbReference type="EMBL" id="PPJ60228.1"/>
    </source>
</evidence>
<dbReference type="STRING" id="357750.A0A2S6CKH2"/>
<dbReference type="OrthoDB" id="5592486at2759"/>
<accession>A0A2S6CKH2</accession>
<evidence type="ECO:0000256" key="1">
    <source>
        <dbReference type="SAM" id="MobiDB-lite"/>
    </source>
</evidence>
<name>A0A2S6CKH2_9PEZI</name>
<gene>
    <name evidence="2" type="ORF">CBER1_08843</name>
</gene>
<evidence type="ECO:0000313" key="3">
    <source>
        <dbReference type="Proteomes" id="UP000237631"/>
    </source>
</evidence>
<feature type="compositionally biased region" description="Polar residues" evidence="1">
    <location>
        <begin position="35"/>
        <end position="55"/>
    </location>
</feature>
<keyword evidence="3" id="KW-1185">Reference proteome</keyword>
<dbReference type="EMBL" id="PNEN01000299">
    <property type="protein sequence ID" value="PPJ60228.1"/>
    <property type="molecule type" value="Genomic_DNA"/>
</dbReference>
<feature type="region of interest" description="Disordered" evidence="1">
    <location>
        <begin position="35"/>
        <end position="64"/>
    </location>
</feature>
<dbReference type="Proteomes" id="UP000237631">
    <property type="component" value="Unassembled WGS sequence"/>
</dbReference>
<dbReference type="InterPro" id="IPR029058">
    <property type="entry name" value="AB_hydrolase_fold"/>
</dbReference>
<dbReference type="Gene3D" id="3.40.50.1820">
    <property type="entry name" value="alpha/beta hydrolase"/>
    <property type="match status" value="1"/>
</dbReference>
<comment type="caution">
    <text evidence="2">The sequence shown here is derived from an EMBL/GenBank/DDBJ whole genome shotgun (WGS) entry which is preliminary data.</text>
</comment>
<dbReference type="PANTHER" id="PTHR11440">
    <property type="entry name" value="LECITHIN-CHOLESTEROL ACYLTRANSFERASE-RELATED"/>
    <property type="match status" value="1"/>
</dbReference>
<sequence>MLTQSPQQHRATILNCQAKTDMLKTTSDAHIATNRSLSRQQAENTSAPENTSDPRITNVEDQKKSINDEKGEIIEDEFAVLKTSYDAPKHPIILAHGLLGFDELRPLGHAIPIRGIEYWYGIKEALAAKNVEVITASVPPSGRIEVRAQRLAESIERQAGGKAVNIIAGLDARHMVSRLKPANVKVLSLTTVATPHRGSSFADYMFERIGYTNVPKLYKVLEFFGMETGAFRQLTLKYMAESFNPRTPDLEGVKYYSYGAAFQPHFTSVFRKSHNVIEPVEGQNDGMVSVESSKWGTYKGTLNHVSHLDLINWTNRLRWYFWQLTGKKKKNFNAIAFYLSIADMLAKEGL</sequence>
<organism evidence="2 3">
    <name type="scientific">Cercospora berteroae</name>
    <dbReference type="NCBI Taxonomy" id="357750"/>
    <lineage>
        <taxon>Eukaryota</taxon>
        <taxon>Fungi</taxon>
        <taxon>Dikarya</taxon>
        <taxon>Ascomycota</taxon>
        <taxon>Pezizomycotina</taxon>
        <taxon>Dothideomycetes</taxon>
        <taxon>Dothideomycetidae</taxon>
        <taxon>Mycosphaerellales</taxon>
        <taxon>Mycosphaerellaceae</taxon>
        <taxon>Cercospora</taxon>
    </lineage>
</organism>